<keyword evidence="1" id="KW-0472">Membrane</keyword>
<reference evidence="2" key="1">
    <citation type="submission" date="2020-05" db="EMBL/GenBank/DDBJ databases">
        <authorList>
            <person name="Chiriac C."/>
            <person name="Salcher M."/>
            <person name="Ghai R."/>
            <person name="Kavagutti S V."/>
        </authorList>
    </citation>
    <scope>NUCLEOTIDE SEQUENCE</scope>
</reference>
<dbReference type="AlphaFoldDB" id="A0A6J5YMC5"/>
<name>A0A6J5YMC5_9ZZZZ</name>
<feature type="transmembrane region" description="Helical" evidence="1">
    <location>
        <begin position="299"/>
        <end position="321"/>
    </location>
</feature>
<evidence type="ECO:0000256" key="1">
    <source>
        <dbReference type="SAM" id="Phobius"/>
    </source>
</evidence>
<feature type="transmembrane region" description="Helical" evidence="1">
    <location>
        <begin position="20"/>
        <end position="40"/>
    </location>
</feature>
<dbReference type="SUPFAM" id="SSF55874">
    <property type="entry name" value="ATPase domain of HSP90 chaperone/DNA topoisomerase II/histidine kinase"/>
    <property type="match status" value="1"/>
</dbReference>
<protein>
    <submittedName>
        <fullName evidence="2">Unannotated protein</fullName>
    </submittedName>
</protein>
<evidence type="ECO:0000313" key="2">
    <source>
        <dbReference type="EMBL" id="CAB4331184.1"/>
    </source>
</evidence>
<dbReference type="InterPro" id="IPR036890">
    <property type="entry name" value="HATPase_C_sf"/>
</dbReference>
<organism evidence="2">
    <name type="scientific">freshwater metagenome</name>
    <dbReference type="NCBI Taxonomy" id="449393"/>
    <lineage>
        <taxon>unclassified sequences</taxon>
        <taxon>metagenomes</taxon>
        <taxon>ecological metagenomes</taxon>
    </lineage>
</organism>
<accession>A0A6J5YMC5</accession>
<feature type="transmembrane region" description="Helical" evidence="1">
    <location>
        <begin position="245"/>
        <end position="264"/>
    </location>
</feature>
<proteinExistence type="predicted"/>
<dbReference type="Gene3D" id="3.30.565.10">
    <property type="entry name" value="Histidine kinase-like ATPase, C-terminal domain"/>
    <property type="match status" value="1"/>
</dbReference>
<gene>
    <name evidence="2" type="ORF">UFOPK3574_00184</name>
</gene>
<feature type="transmembrane region" description="Helical" evidence="1">
    <location>
        <begin position="46"/>
        <end position="65"/>
    </location>
</feature>
<feature type="transmembrane region" description="Helical" evidence="1">
    <location>
        <begin position="77"/>
        <end position="97"/>
    </location>
</feature>
<feature type="transmembrane region" description="Helical" evidence="1">
    <location>
        <begin position="327"/>
        <end position="354"/>
    </location>
</feature>
<keyword evidence="1" id="KW-0812">Transmembrane</keyword>
<feature type="transmembrane region" description="Helical" evidence="1">
    <location>
        <begin position="117"/>
        <end position="134"/>
    </location>
</feature>
<keyword evidence="1" id="KW-1133">Transmembrane helix</keyword>
<feature type="transmembrane region" description="Helical" evidence="1">
    <location>
        <begin position="270"/>
        <end position="287"/>
    </location>
</feature>
<dbReference type="EMBL" id="CAESAF010000008">
    <property type="protein sequence ID" value="CAB4331184.1"/>
    <property type="molecule type" value="Genomic_DNA"/>
</dbReference>
<sequence>MLRRILLYLTTNFQLSIKAFYFYIPTSIFAIPLIFWGVFPASFTELVLLGLVTTLMTFGVYWSLLQLFKGIKYRNHFSAGIFILLITGIARGIFMFISFDYLGYQNPSPLLGRVFNSVWNVYIWLGLGSIFIESKRRFTRSYRAALTQILILKLRDSSISQTGYAYISDQILQMQMRLKGIVEENASTVNALGTEQILADSLRREVELELKPLSQRLWVKSAYDPPSVRFISVLKTSITQLNFRFHLAATIYAGSYVLNTIFLLKPGISIAYGILVYFQFYLVNRLREVLIANFEGRRNFINLLFLLLVGLIVGLGTTLIFELLGLIYFYSAAILIAPTLPVLIVAASFIELAFSDRKTLMEILSKESRVQNEDFLAKVNRGNAASFLHNSLQSELTALALQLDSVAKNPEADQSKYVMERVESFITRSRSEDFENFLESPEIRLRRILESWEGIATISLNLDEKIYNDGARASLTVQLIQESISNAIRSGRANEISISGEFFGDSFKITVSDNGKAVTTNRKRGIGSEWIDSIATADWALEETDKGRTLKVEI</sequence>